<feature type="compositionally biased region" description="Acidic residues" evidence="5">
    <location>
        <begin position="275"/>
        <end position="285"/>
    </location>
</feature>
<dbReference type="GO" id="GO:0005634">
    <property type="term" value="C:nucleus"/>
    <property type="evidence" value="ECO:0007669"/>
    <property type="project" value="TreeGrafter"/>
</dbReference>
<dbReference type="GO" id="GO:0016787">
    <property type="term" value="F:hydrolase activity"/>
    <property type="evidence" value="ECO:0007669"/>
    <property type="project" value="UniProtKB-KW"/>
</dbReference>
<feature type="region of interest" description="Disordered" evidence="5">
    <location>
        <begin position="477"/>
        <end position="511"/>
    </location>
</feature>
<gene>
    <name evidence="7" type="ORF">RR48_02351</name>
</gene>
<dbReference type="Pfam" id="PF21188">
    <property type="entry name" value="BRR2_plug"/>
    <property type="match status" value="1"/>
</dbReference>
<evidence type="ECO:0000256" key="5">
    <source>
        <dbReference type="SAM" id="MobiDB-lite"/>
    </source>
</evidence>
<dbReference type="Pfam" id="PF18149">
    <property type="entry name" value="Helicase_PWI"/>
    <property type="match status" value="1"/>
</dbReference>
<dbReference type="SMART" id="SM00487">
    <property type="entry name" value="DEXDc"/>
    <property type="match status" value="1"/>
</dbReference>
<evidence type="ECO:0000256" key="3">
    <source>
        <dbReference type="ARBA" id="ARBA00022806"/>
    </source>
</evidence>
<keyword evidence="4" id="KW-0067">ATP-binding</keyword>
<keyword evidence="2" id="KW-0378">Hydrolase</keyword>
<dbReference type="InParanoid" id="A0A0N1IH33"/>
<dbReference type="EMBL" id="KQ460301">
    <property type="protein sequence ID" value="KPJ16120.1"/>
    <property type="molecule type" value="Genomic_DNA"/>
</dbReference>
<evidence type="ECO:0000313" key="8">
    <source>
        <dbReference type="Proteomes" id="UP000053240"/>
    </source>
</evidence>
<feature type="domain" description="Helicase ATP-binding" evidence="6">
    <location>
        <begin position="597"/>
        <end position="743"/>
    </location>
</feature>
<keyword evidence="7" id="KW-0687">Ribonucleoprotein</keyword>
<dbReference type="InterPro" id="IPR027417">
    <property type="entry name" value="P-loop_NTPase"/>
</dbReference>
<dbReference type="InterPro" id="IPR048863">
    <property type="entry name" value="BRR2_plug"/>
</dbReference>
<proteinExistence type="predicted"/>
<evidence type="ECO:0000259" key="6">
    <source>
        <dbReference type="PROSITE" id="PS51192"/>
    </source>
</evidence>
<dbReference type="Proteomes" id="UP000053240">
    <property type="component" value="Unassembled WGS sequence"/>
</dbReference>
<organism evidence="7 8">
    <name type="scientific">Papilio machaon</name>
    <name type="common">Old World swallowtail butterfly</name>
    <dbReference type="NCBI Taxonomy" id="76193"/>
    <lineage>
        <taxon>Eukaryota</taxon>
        <taxon>Metazoa</taxon>
        <taxon>Ecdysozoa</taxon>
        <taxon>Arthropoda</taxon>
        <taxon>Hexapoda</taxon>
        <taxon>Insecta</taxon>
        <taxon>Pterygota</taxon>
        <taxon>Neoptera</taxon>
        <taxon>Endopterygota</taxon>
        <taxon>Lepidoptera</taxon>
        <taxon>Glossata</taxon>
        <taxon>Ditrysia</taxon>
        <taxon>Papilionoidea</taxon>
        <taxon>Papilionidae</taxon>
        <taxon>Papilioninae</taxon>
        <taxon>Papilio</taxon>
    </lineage>
</organism>
<dbReference type="GO" id="GO:0005524">
    <property type="term" value="F:ATP binding"/>
    <property type="evidence" value="ECO:0007669"/>
    <property type="project" value="UniProtKB-KW"/>
</dbReference>
<keyword evidence="8" id="KW-1185">Reference proteome</keyword>
<dbReference type="InterPro" id="IPR041094">
    <property type="entry name" value="Brr2_helicase_PWI"/>
</dbReference>
<keyword evidence="1" id="KW-0547">Nucleotide-binding</keyword>
<dbReference type="InterPro" id="IPR011545">
    <property type="entry name" value="DEAD/DEAH_box_helicase_dom"/>
</dbReference>
<dbReference type="GO" id="GO:0003676">
    <property type="term" value="F:nucleic acid binding"/>
    <property type="evidence" value="ECO:0007669"/>
    <property type="project" value="InterPro"/>
</dbReference>
<dbReference type="STRING" id="76193.A0A0N1IH33"/>
<dbReference type="InterPro" id="IPR050474">
    <property type="entry name" value="Hel308_SKI2-like"/>
</dbReference>
<feature type="compositionally biased region" description="Basic and acidic residues" evidence="5">
    <location>
        <begin position="52"/>
        <end position="77"/>
    </location>
</feature>
<dbReference type="FunFam" id="3.40.50.300:FF:003287">
    <property type="entry name" value="U5 small nuclear ribonucleoprotein 200 kDa helicase"/>
    <property type="match status" value="1"/>
</dbReference>
<feature type="compositionally biased region" description="Basic and acidic residues" evidence="5">
    <location>
        <begin position="491"/>
        <end position="500"/>
    </location>
</feature>
<dbReference type="InterPro" id="IPR014001">
    <property type="entry name" value="Helicase_ATP-bd"/>
</dbReference>
<feature type="region of interest" description="Disordered" evidence="5">
    <location>
        <begin position="265"/>
        <end position="326"/>
    </location>
</feature>
<dbReference type="Pfam" id="PF00270">
    <property type="entry name" value="DEAD"/>
    <property type="match status" value="1"/>
</dbReference>
<protein>
    <submittedName>
        <fullName evidence="7">Putative U5 small nuclear ribonucleoprotein 200 kDa helicase</fullName>
    </submittedName>
</protein>
<dbReference type="PANTHER" id="PTHR47961:SF4">
    <property type="entry name" value="ACTIVATING SIGNAL COINTEGRATOR 1 COMPLEX SUBUNIT 3"/>
    <property type="match status" value="1"/>
</dbReference>
<dbReference type="SUPFAM" id="SSF52540">
    <property type="entry name" value="P-loop containing nucleoside triphosphate hydrolases"/>
    <property type="match status" value="1"/>
</dbReference>
<dbReference type="GO" id="GO:1990904">
    <property type="term" value="C:ribonucleoprotein complex"/>
    <property type="evidence" value="ECO:0007669"/>
    <property type="project" value="UniProtKB-KW"/>
</dbReference>
<feature type="region of interest" description="Disordered" evidence="5">
    <location>
        <begin position="34"/>
        <end position="85"/>
    </location>
</feature>
<dbReference type="PROSITE" id="PS51192">
    <property type="entry name" value="HELICASE_ATP_BIND_1"/>
    <property type="match status" value="1"/>
</dbReference>
<reference evidence="7 8" key="1">
    <citation type="journal article" date="2015" name="Nat. Commun.">
        <title>Outbred genome sequencing and CRISPR/Cas9 gene editing in butterflies.</title>
        <authorList>
            <person name="Li X."/>
            <person name="Fan D."/>
            <person name="Zhang W."/>
            <person name="Liu G."/>
            <person name="Zhang L."/>
            <person name="Zhao L."/>
            <person name="Fang X."/>
            <person name="Chen L."/>
            <person name="Dong Y."/>
            <person name="Chen Y."/>
            <person name="Ding Y."/>
            <person name="Zhao R."/>
            <person name="Feng M."/>
            <person name="Zhu Y."/>
            <person name="Feng Y."/>
            <person name="Jiang X."/>
            <person name="Zhu D."/>
            <person name="Xiang H."/>
            <person name="Feng X."/>
            <person name="Li S."/>
            <person name="Wang J."/>
            <person name="Zhang G."/>
            <person name="Kronforst M.R."/>
            <person name="Wang W."/>
        </authorList>
    </citation>
    <scope>NUCLEOTIDE SEQUENCE [LARGE SCALE GENOMIC DNA]</scope>
    <source>
        <strain evidence="7">Ya'a_city_454_Pm</strain>
        <tissue evidence="7">Whole body</tissue>
    </source>
</reference>
<evidence type="ECO:0000256" key="1">
    <source>
        <dbReference type="ARBA" id="ARBA00022741"/>
    </source>
</evidence>
<evidence type="ECO:0000313" key="7">
    <source>
        <dbReference type="EMBL" id="KPJ16120.1"/>
    </source>
</evidence>
<dbReference type="PANTHER" id="PTHR47961">
    <property type="entry name" value="DNA POLYMERASE THETA, PUTATIVE (AFU_ORTHOLOGUE AFUA_1G05260)-RELATED"/>
    <property type="match status" value="1"/>
</dbReference>
<dbReference type="GO" id="GO:0004386">
    <property type="term" value="F:helicase activity"/>
    <property type="evidence" value="ECO:0007669"/>
    <property type="project" value="UniProtKB-KW"/>
</dbReference>
<keyword evidence="3 7" id="KW-0347">Helicase</keyword>
<name>A0A0N1IH33_PAPMA</name>
<evidence type="ECO:0000256" key="2">
    <source>
        <dbReference type="ARBA" id="ARBA00022801"/>
    </source>
</evidence>
<accession>A0A0N1IH33</accession>
<evidence type="ECO:0000256" key="4">
    <source>
        <dbReference type="ARBA" id="ARBA00022840"/>
    </source>
</evidence>
<sequence length="845" mass="95464">MADAAARQLQYEYKANSNLVLQADVRLIERRGRDEATGEVLSLSGKLGGTRMGDRAQRTKPDKAEERKAKRQKRDEATYELSKSKTSRAAWADDTPGVLYRPRTQHTRHAYELLLSFMQSTLGDQPRGLLCGACDEVEPSSRRQKRDEATYELSKSKTSRAAWADDTPGVLYRPRTQHTRHAYELLLSFMQSTLGDQPRGLLCGACDEVLMVLKNDKLKDPERKKEIEALIGALADERFALLVNLGKKITDFNVTSAEGNTEIDETYGINVQFEESSEEDDEDAYGEVRDDDKEEGEGTDNEQGKESSAEDDSDTEGKKNSIHANVPADNQRRGSLVCPCFAELVPFCHTIVPSFCLLSEEQTQKRRDAALHPMDIDAYWLQRRLSRHFPDAMLSQAKSSEVMKALAEAADDRDLENRLVLLLGYDCFDFVKVLNKYRYTILYCTKLASSQSENERMSIREEMSRQPHLQKILAQLETGKGDEEMAQQSEAPRKRQKTETETTEGGGQVSGSRKVLALDELVFAAGSHFMANKRCQLPPGSFRKQRKGYEEVHVPALKPKPFEEDETLVAVEKLPKYVQPAFEGFKTLNRIQSRISKAALESDENLLVCAPTGAGKTNVALLCALREVGKHVNDDGTVSVADFKIIYVAPMRSLVQEMVGNFSKRLAAYNMKVSELTGDHQLTREQIDATQLIVCTPEKWDIITRKGGERSFTNLVRLIIIDEVHLLHDERGPVLEALVARTLRTVEHTQEEVYYICVHTAETFTCGERSFTNLVRLIIIDEVHLLHDERGPVLEALVARTLRTVEHTQEEVNYICVHTAETFTCNIQAFTRYFVCAEFKKKFVK</sequence>
<dbReference type="AlphaFoldDB" id="A0A0N1IH33"/>
<dbReference type="Gene3D" id="3.40.50.300">
    <property type="entry name" value="P-loop containing nucleotide triphosphate hydrolases"/>
    <property type="match status" value="2"/>
</dbReference>